<evidence type="ECO:0000256" key="1">
    <source>
        <dbReference type="SAM" id="MobiDB-lite"/>
    </source>
</evidence>
<feature type="compositionally biased region" description="Low complexity" evidence="1">
    <location>
        <begin position="281"/>
        <end position="293"/>
    </location>
</feature>
<gene>
    <name evidence="2" type="ORF">PGABG01_0913000</name>
</gene>
<dbReference type="EMBL" id="LT969432">
    <property type="protein sequence ID" value="SOV14081.1"/>
    <property type="molecule type" value="Genomic_DNA"/>
</dbReference>
<evidence type="ECO:0000313" key="2">
    <source>
        <dbReference type="EMBL" id="SOV14081.1"/>
    </source>
</evidence>
<feature type="region of interest" description="Disordered" evidence="1">
    <location>
        <begin position="32"/>
        <end position="52"/>
    </location>
</feature>
<dbReference type="Proteomes" id="UP000831156">
    <property type="component" value="Chromosome 9"/>
</dbReference>
<feature type="region of interest" description="Disordered" evidence="1">
    <location>
        <begin position="281"/>
        <end position="301"/>
    </location>
</feature>
<name>A0ABY1ULV5_9APIC</name>
<evidence type="ECO:0000313" key="3">
    <source>
        <dbReference type="Proteomes" id="UP000831156"/>
    </source>
</evidence>
<keyword evidence="3" id="KW-1185">Reference proteome</keyword>
<protein>
    <submittedName>
        <fullName evidence="2">Uncharacterized protein</fullName>
    </submittedName>
</protein>
<sequence length="687" mass="82698">MKSPNNEVKLIYRTLSDKFFVIHKPVNWTLKKKKKKKKTEGPNNNEYTNDIYDKNINHDNNKVTINNNIEHIDYISKLENLSNVEKNAYLYTNSSLFMYNNFNTNTHNEIVEKYYVESMFKADENKDDIYYPYKLPIYMSGLIICCNDFIIYKTFLKMINENKLIRKYRCLINNPFVFVNNQMHNLMNTNNYEDKKEEIKNKKYTYQNKIFFNNINKQTEIYNYTSKEYLLNKDSIYAQKQISDLFPFYNFFDNNSYSSTYWNYLTKLKLNELNDIKKNKINNTHNNNNNKNNKNNDHNNIKNFKYQSNKLTIRNFKYLNDHNQIEDIKKNYFISTIFKKSEPIKSLNHFYNTFFKNDNNQNILNHKINIQVNQTDNKTINSNNNNNNNNNKNKNNNVLDQLTHKIPLYNSKDMLENNKITYPLNIFFNEGNFFFFHDTIDKYSFPFSIIYNIVNYKDYLENKKSDYFKNDINININNYLETFKDIYLVDFILLDNPKADIIRFFFSELNTPIINDNIFQINIFKKDIINDQILKNHKINNRTNKNISNIFDDHNKEDNHHSVDNNNNYNIYDENTIIMNNHINKKNEHLSLQTHSIPVDTFTIPGYDNNSNTVNKQKNDIKINLNNYFIYEKNNQNEDLQNGINNNIYNNIYNNNNLCLELYHLQFIDPINKDYIKIENSLSNSWL</sequence>
<proteinExistence type="predicted"/>
<accession>A0ABY1ULV5</accession>
<organism evidence="2 3">
    <name type="scientific">Plasmodium gaboni</name>
    <dbReference type="NCBI Taxonomy" id="647221"/>
    <lineage>
        <taxon>Eukaryota</taxon>
        <taxon>Sar</taxon>
        <taxon>Alveolata</taxon>
        <taxon>Apicomplexa</taxon>
        <taxon>Aconoidasida</taxon>
        <taxon>Haemosporida</taxon>
        <taxon>Plasmodiidae</taxon>
        <taxon>Plasmodium</taxon>
        <taxon>Plasmodium (Laverania)</taxon>
    </lineage>
</organism>
<reference evidence="2" key="1">
    <citation type="submission" date="2016-09" db="EMBL/GenBank/DDBJ databases">
        <authorList>
            <consortium name="Pathogen Informatics"/>
            <person name="Sun Q."/>
            <person name="Inoue M."/>
        </authorList>
    </citation>
    <scope>NUCLEOTIDE SEQUENCE</scope>
</reference>